<gene>
    <name evidence="1" type="ORF">ALC62_03542</name>
</gene>
<evidence type="ECO:0000313" key="1">
    <source>
        <dbReference type="EMBL" id="KYN05551.1"/>
    </source>
</evidence>
<accession>A0A151ILP4</accession>
<feature type="non-terminal residue" evidence="1">
    <location>
        <position position="1"/>
    </location>
</feature>
<protein>
    <submittedName>
        <fullName evidence="1">Uncharacterized protein</fullName>
    </submittedName>
</protein>
<proteinExistence type="predicted"/>
<organism evidence="1 2">
    <name type="scientific">Cyphomyrmex costatus</name>
    <dbReference type="NCBI Taxonomy" id="456900"/>
    <lineage>
        <taxon>Eukaryota</taxon>
        <taxon>Metazoa</taxon>
        <taxon>Ecdysozoa</taxon>
        <taxon>Arthropoda</taxon>
        <taxon>Hexapoda</taxon>
        <taxon>Insecta</taxon>
        <taxon>Pterygota</taxon>
        <taxon>Neoptera</taxon>
        <taxon>Endopterygota</taxon>
        <taxon>Hymenoptera</taxon>
        <taxon>Apocrita</taxon>
        <taxon>Aculeata</taxon>
        <taxon>Formicoidea</taxon>
        <taxon>Formicidae</taxon>
        <taxon>Myrmicinae</taxon>
        <taxon>Cyphomyrmex</taxon>
    </lineage>
</organism>
<dbReference type="Proteomes" id="UP000078542">
    <property type="component" value="Unassembled WGS sequence"/>
</dbReference>
<dbReference type="EMBL" id="KQ977121">
    <property type="protein sequence ID" value="KYN05551.1"/>
    <property type="molecule type" value="Genomic_DNA"/>
</dbReference>
<sequence length="225" mass="25976">TNDVCCTNLRNLPEHQLPKEVEEEEGVCGSRRVLGRETKGSCRTAEKTVSPEKPTKRRFVLINGSKQRRKNKCAHREMREEKASFTKNIKIKYFIVVEAMGERRNVVKTSLNYGFSAVQAVTRKCKFQIAFIQPAGNAPQRKDAIQFSTNWDVLQMKLKYSSSCLTSTLKRTQIQSRNITEVFKYRSYIQGLITENLAIMTSKKLQRKVHIKSSSENRVYTQIDF</sequence>
<keyword evidence="2" id="KW-1185">Reference proteome</keyword>
<name>A0A151ILP4_9HYME</name>
<dbReference type="AlphaFoldDB" id="A0A151ILP4"/>
<evidence type="ECO:0000313" key="2">
    <source>
        <dbReference type="Proteomes" id="UP000078542"/>
    </source>
</evidence>
<reference evidence="1 2" key="1">
    <citation type="submission" date="2016-03" db="EMBL/GenBank/DDBJ databases">
        <title>Cyphomyrmex costatus WGS genome.</title>
        <authorList>
            <person name="Nygaard S."/>
            <person name="Hu H."/>
            <person name="Boomsma J."/>
            <person name="Zhang G."/>
        </authorList>
    </citation>
    <scope>NUCLEOTIDE SEQUENCE [LARGE SCALE GENOMIC DNA]</scope>
    <source>
        <strain evidence="1">MS0001</strain>
        <tissue evidence="1">Whole body</tissue>
    </source>
</reference>